<gene>
    <name evidence="1" type="ORF">L6452_04987</name>
</gene>
<reference evidence="1 2" key="2">
    <citation type="journal article" date="2022" name="Mol. Ecol. Resour.">
        <title>The genomes of chicory, endive, great burdock and yacon provide insights into Asteraceae paleo-polyploidization history and plant inulin production.</title>
        <authorList>
            <person name="Fan W."/>
            <person name="Wang S."/>
            <person name="Wang H."/>
            <person name="Wang A."/>
            <person name="Jiang F."/>
            <person name="Liu H."/>
            <person name="Zhao H."/>
            <person name="Xu D."/>
            <person name="Zhang Y."/>
        </authorList>
    </citation>
    <scope>NUCLEOTIDE SEQUENCE [LARGE SCALE GENOMIC DNA]</scope>
    <source>
        <strain evidence="2">cv. Niubang</strain>
    </source>
</reference>
<accession>A0ACB9EFG8</accession>
<dbReference type="EMBL" id="CM042048">
    <property type="protein sequence ID" value="KAI3757450.1"/>
    <property type="molecule type" value="Genomic_DNA"/>
</dbReference>
<keyword evidence="2" id="KW-1185">Reference proteome</keyword>
<reference evidence="2" key="1">
    <citation type="journal article" date="2022" name="Mol. Ecol. Resour.">
        <title>The genomes of chicory, endive, great burdock and yacon provide insights into Asteraceae palaeo-polyploidization history and plant inulin production.</title>
        <authorList>
            <person name="Fan W."/>
            <person name="Wang S."/>
            <person name="Wang H."/>
            <person name="Wang A."/>
            <person name="Jiang F."/>
            <person name="Liu H."/>
            <person name="Zhao H."/>
            <person name="Xu D."/>
            <person name="Zhang Y."/>
        </authorList>
    </citation>
    <scope>NUCLEOTIDE SEQUENCE [LARGE SCALE GENOMIC DNA]</scope>
    <source>
        <strain evidence="2">cv. Niubang</strain>
    </source>
</reference>
<evidence type="ECO:0000313" key="2">
    <source>
        <dbReference type="Proteomes" id="UP001055879"/>
    </source>
</evidence>
<protein>
    <submittedName>
        <fullName evidence="1">Uncharacterized protein</fullName>
    </submittedName>
</protein>
<organism evidence="1 2">
    <name type="scientific">Arctium lappa</name>
    <name type="common">Greater burdock</name>
    <name type="synonym">Lappa major</name>
    <dbReference type="NCBI Taxonomy" id="4217"/>
    <lineage>
        <taxon>Eukaryota</taxon>
        <taxon>Viridiplantae</taxon>
        <taxon>Streptophyta</taxon>
        <taxon>Embryophyta</taxon>
        <taxon>Tracheophyta</taxon>
        <taxon>Spermatophyta</taxon>
        <taxon>Magnoliopsida</taxon>
        <taxon>eudicotyledons</taxon>
        <taxon>Gunneridae</taxon>
        <taxon>Pentapetalae</taxon>
        <taxon>asterids</taxon>
        <taxon>campanulids</taxon>
        <taxon>Asterales</taxon>
        <taxon>Asteraceae</taxon>
        <taxon>Carduoideae</taxon>
        <taxon>Cardueae</taxon>
        <taxon>Arctiinae</taxon>
        <taxon>Arctium</taxon>
    </lineage>
</organism>
<dbReference type="Proteomes" id="UP001055879">
    <property type="component" value="Linkage Group LG02"/>
</dbReference>
<proteinExistence type="predicted"/>
<evidence type="ECO:0000313" key="1">
    <source>
        <dbReference type="EMBL" id="KAI3757450.1"/>
    </source>
</evidence>
<comment type="caution">
    <text evidence="1">The sequence shown here is derived from an EMBL/GenBank/DDBJ whole genome shotgun (WGS) entry which is preliminary data.</text>
</comment>
<name>A0ACB9EFG8_ARCLA</name>
<sequence length="255" mass="28828">MAPASVGVAVAVRTSLTVLACVMVAAIAYLLAVNGFYTCFRPPDWWMHVILVDFCINIAIIGAWFTYKESSWIMGAAFLFLLFWFGSVSTCGYIVLQFYKLSPEESSKDPLYFVLARREKGDVVTHIRGPSVVNARIIFVLLDCLMLGISIYVFIVDGSPFQSKVFTPCMVVALIDIYIHVVVLSVWMAYKESSWINAFFWIVLLVCFRSITTCVYIVWQLFYLSPQQSISEIIFSRSNRDSQSSDPLLMAHPDV</sequence>